<feature type="transmembrane region" description="Helical" evidence="1">
    <location>
        <begin position="130"/>
        <end position="150"/>
    </location>
</feature>
<evidence type="ECO:0000313" key="2">
    <source>
        <dbReference type="EMBL" id="HDM90597.1"/>
    </source>
</evidence>
<keyword evidence="1" id="KW-1133">Transmembrane helix</keyword>
<feature type="transmembrane region" description="Helical" evidence="1">
    <location>
        <begin position="162"/>
        <end position="191"/>
    </location>
</feature>
<evidence type="ECO:0008006" key="3">
    <source>
        <dbReference type="Google" id="ProtNLM"/>
    </source>
</evidence>
<feature type="transmembrane region" description="Helical" evidence="1">
    <location>
        <begin position="325"/>
        <end position="342"/>
    </location>
</feature>
<feature type="transmembrane region" description="Helical" evidence="1">
    <location>
        <begin position="21"/>
        <end position="40"/>
    </location>
</feature>
<dbReference type="EMBL" id="DRBW01000196">
    <property type="protein sequence ID" value="HDM90597.1"/>
    <property type="molecule type" value="Genomic_DNA"/>
</dbReference>
<protein>
    <recommendedName>
        <fullName evidence="3">Glycosyltransferase RgtA/B/C/D-like domain-containing protein</fullName>
    </recommendedName>
</protein>
<feature type="transmembrane region" description="Helical" evidence="1">
    <location>
        <begin position="203"/>
        <end position="222"/>
    </location>
</feature>
<dbReference type="Proteomes" id="UP000885931">
    <property type="component" value="Unassembled WGS sequence"/>
</dbReference>
<dbReference type="AlphaFoldDB" id="A0A7C0XDG1"/>
<feature type="transmembrane region" description="Helical" evidence="1">
    <location>
        <begin position="363"/>
        <end position="381"/>
    </location>
</feature>
<organism evidence="2">
    <name type="scientific">candidate division WOR-3 bacterium</name>
    <dbReference type="NCBI Taxonomy" id="2052148"/>
    <lineage>
        <taxon>Bacteria</taxon>
        <taxon>Bacteria division WOR-3</taxon>
    </lineage>
</organism>
<comment type="caution">
    <text evidence="2">The sequence shown here is derived from an EMBL/GenBank/DDBJ whole genome shotgun (WGS) entry which is preliminary data.</text>
</comment>
<name>A0A7C0XDG1_UNCW3</name>
<feature type="transmembrane region" description="Helical" evidence="1">
    <location>
        <begin position="277"/>
        <end position="297"/>
    </location>
</feature>
<evidence type="ECO:0000256" key="1">
    <source>
        <dbReference type="SAM" id="Phobius"/>
    </source>
</evidence>
<accession>A0A7C0XDG1</accession>
<gene>
    <name evidence="2" type="ORF">ENG67_05265</name>
</gene>
<reference evidence="2" key="1">
    <citation type="journal article" date="2020" name="mSystems">
        <title>Genome- and Community-Level Interaction Insights into Carbon Utilization and Element Cycling Functions of Hydrothermarchaeota in Hydrothermal Sediment.</title>
        <authorList>
            <person name="Zhou Z."/>
            <person name="Liu Y."/>
            <person name="Xu W."/>
            <person name="Pan J."/>
            <person name="Luo Z.H."/>
            <person name="Li M."/>
        </authorList>
    </citation>
    <scope>NUCLEOTIDE SEQUENCE [LARGE SCALE GENOMIC DNA]</scope>
    <source>
        <strain evidence="2">HyVt-237</strain>
    </source>
</reference>
<keyword evidence="1" id="KW-0812">Transmembrane</keyword>
<feature type="transmembrane region" description="Helical" evidence="1">
    <location>
        <begin position="89"/>
        <end position="109"/>
    </location>
</feature>
<keyword evidence="1" id="KW-0472">Membrane</keyword>
<feature type="transmembrane region" description="Helical" evidence="1">
    <location>
        <begin position="401"/>
        <end position="424"/>
    </location>
</feature>
<sequence length="519" mass="59816">MGNRFRKQVMGSKMNESSLSSKAKLHLLCIYIVISLFLHLRHELWRDEAQAWLLASNSENLRQLVHQMPYEGTPALWHFLLYLLAKFGLPYFSMQVVHFLIVFLAILVFTEKSPFGPRIKVFLPFTYYMLYEYNVVSRNYGLSVLLFFLIATYNEQRFSKAIIYSIFVALLANTNVHSFVLSLIIGALYFYETLRGRHRTLQNVVALLLIAGGLGAAFLQLLPPSDISPNLSHWNFNVSIGRFLHVLAGFSRAFIPLPLNPGSFLSSFWDLRISNRVFEYALALFGGGLVCLTSWTLSRRRSRYLYLLSILALFAIFYLKHPGNLRHYGFFIVLYIFSLWISTPKIQGLKRGASRRREIGLNLLLIVSTIQIIISFAIALLESRYDFSQGKNVAYFLKKRGLASSTTLIVTYPSPPALSVLLYLPKDYRGFFSLELLDFYKFIIRNRELYDNSSLSKREILRRLEKTAKMSGASRILFLTTHSMEDSLASELRLLKEFAPALKGEEEYYLYSVRLPRGY</sequence>
<feature type="transmembrane region" description="Helical" evidence="1">
    <location>
        <begin position="304"/>
        <end position="319"/>
    </location>
</feature>
<proteinExistence type="predicted"/>